<reference evidence="1 2" key="1">
    <citation type="submission" date="2018-07" db="EMBL/GenBank/DDBJ databases">
        <authorList>
            <person name="Roberston F.H."/>
            <person name="Ghiringhelli B.C."/>
            <person name="Garcia S."/>
            <person name="Henry S."/>
            <person name="Naegele L."/>
            <person name="Slowan-Pomeroy T."/>
            <person name="Briggs L.A."/>
            <person name="Warner M.H."/>
            <person name="Garlena R.A."/>
            <person name="Russell D.A."/>
            <person name="Pope W.H."/>
            <person name="Jacobs-Sera D."/>
            <person name="Hatfull G.F."/>
        </authorList>
    </citation>
    <scope>NUCLEOTIDE SEQUENCE [LARGE SCALE GENOMIC DNA]</scope>
</reference>
<keyword evidence="2" id="KW-1185">Reference proteome</keyword>
<dbReference type="Proteomes" id="UP000262719">
    <property type="component" value="Segment"/>
</dbReference>
<accession>A0A385E2W9</accession>
<protein>
    <submittedName>
        <fullName evidence="1">Uncharacterized protein</fullName>
    </submittedName>
</protein>
<dbReference type="RefSeq" id="YP_010051013.1">
    <property type="nucleotide sequence ID" value="NC_054436.1"/>
</dbReference>
<gene>
    <name evidence="1" type="primary">73</name>
    <name evidence="1" type="ORF">SEA_SCHMIDT_73</name>
</gene>
<name>A0A385E2W9_9CAUD</name>
<evidence type="ECO:0000313" key="1">
    <source>
        <dbReference type="EMBL" id="AXQ65192.1"/>
    </source>
</evidence>
<dbReference type="KEGG" id="vg:63911749"/>
<evidence type="ECO:0000313" key="2">
    <source>
        <dbReference type="Proteomes" id="UP000262719"/>
    </source>
</evidence>
<dbReference type="EMBL" id="MH651189">
    <property type="protein sequence ID" value="AXQ65192.1"/>
    <property type="molecule type" value="Genomic_DNA"/>
</dbReference>
<dbReference type="GeneID" id="63911749"/>
<sequence>MSGIDPEGYARFGGDCICGPLYSYAGIIEPGGIAPDCPMHGDPEFYEKRDAAVQAQLLAGPQQTVLRPESFVEVVPQ</sequence>
<organism evidence="1 2">
    <name type="scientific">Gordonia phage Schmidt</name>
    <dbReference type="NCBI Taxonomy" id="2301697"/>
    <lineage>
        <taxon>Viruses</taxon>
        <taxon>Duplodnaviria</taxon>
        <taxon>Heunggongvirae</taxon>
        <taxon>Uroviricota</taxon>
        <taxon>Caudoviricetes</taxon>
        <taxon>Ruthgordonvirinae</taxon>
        <taxon>Schmidtvirus</taxon>
        <taxon>Schmidtvirus schmidt</taxon>
    </lineage>
</organism>
<proteinExistence type="predicted"/>